<dbReference type="Gene3D" id="1.10.357.10">
    <property type="entry name" value="Tetracycline Repressor, domain 2"/>
    <property type="match status" value="1"/>
</dbReference>
<dbReference type="SUPFAM" id="SSF46689">
    <property type="entry name" value="Homeodomain-like"/>
    <property type="match status" value="1"/>
</dbReference>
<organism evidence="4 5">
    <name type="scientific">Devosia neptuniae</name>
    <dbReference type="NCBI Taxonomy" id="191302"/>
    <lineage>
        <taxon>Bacteria</taxon>
        <taxon>Pseudomonadati</taxon>
        <taxon>Pseudomonadota</taxon>
        <taxon>Alphaproteobacteria</taxon>
        <taxon>Hyphomicrobiales</taxon>
        <taxon>Devosiaceae</taxon>
        <taxon>Devosia</taxon>
    </lineage>
</organism>
<protein>
    <submittedName>
        <fullName evidence="4">TetR/AcrR family transcriptional regulator</fullName>
    </submittedName>
</protein>
<evidence type="ECO:0000256" key="2">
    <source>
        <dbReference type="PROSITE-ProRule" id="PRU00335"/>
    </source>
</evidence>
<keyword evidence="4" id="KW-0614">Plasmid</keyword>
<evidence type="ECO:0000256" key="1">
    <source>
        <dbReference type="ARBA" id="ARBA00023125"/>
    </source>
</evidence>
<name>A0ABY6C7J2_9HYPH</name>
<keyword evidence="5" id="KW-1185">Reference proteome</keyword>
<dbReference type="Pfam" id="PF00440">
    <property type="entry name" value="TetR_N"/>
    <property type="match status" value="1"/>
</dbReference>
<geneLocation type="plasmid" evidence="4 5">
    <name>p_unnamed1</name>
</geneLocation>
<evidence type="ECO:0000259" key="3">
    <source>
        <dbReference type="PROSITE" id="PS50977"/>
    </source>
</evidence>
<dbReference type="EMBL" id="CP104964">
    <property type="protein sequence ID" value="UXN68114.1"/>
    <property type="molecule type" value="Genomic_DNA"/>
</dbReference>
<dbReference type="Pfam" id="PF17937">
    <property type="entry name" value="TetR_C_28"/>
    <property type="match status" value="1"/>
</dbReference>
<dbReference type="RefSeq" id="WP_113122282.1">
    <property type="nucleotide sequence ID" value="NZ_CP104964.1"/>
</dbReference>
<gene>
    <name evidence="4" type="ORF">N8A98_00945</name>
</gene>
<dbReference type="InterPro" id="IPR001647">
    <property type="entry name" value="HTH_TetR"/>
</dbReference>
<reference evidence="4 5" key="1">
    <citation type="submission" date="2022-09" db="EMBL/GenBank/DDBJ databases">
        <title>Interaction between co-microsymbionts with complementary sets of symbiotic genes in legume-rhizobium systems.</title>
        <authorList>
            <person name="Safronova V."/>
            <person name="Sazanova A."/>
            <person name="Afonin A."/>
            <person name="Chirak E."/>
        </authorList>
    </citation>
    <scope>NUCLEOTIDE SEQUENCE [LARGE SCALE GENOMIC DNA]</scope>
    <source>
        <strain evidence="4 5">A18/4-1</strain>
        <plasmid evidence="4 5">p_unnamed1</plasmid>
    </source>
</reference>
<proteinExistence type="predicted"/>
<keyword evidence="1 2" id="KW-0238">DNA-binding</keyword>
<dbReference type="PROSITE" id="PS50977">
    <property type="entry name" value="HTH_TETR_2"/>
    <property type="match status" value="1"/>
</dbReference>
<accession>A0ABY6C7J2</accession>
<dbReference type="Proteomes" id="UP001061862">
    <property type="component" value="Plasmid p_unnamed1"/>
</dbReference>
<evidence type="ECO:0000313" key="5">
    <source>
        <dbReference type="Proteomes" id="UP001061862"/>
    </source>
</evidence>
<dbReference type="InterPro" id="IPR009057">
    <property type="entry name" value="Homeodomain-like_sf"/>
</dbReference>
<evidence type="ECO:0000313" key="4">
    <source>
        <dbReference type="EMBL" id="UXN68114.1"/>
    </source>
</evidence>
<feature type="domain" description="HTH tetR-type" evidence="3">
    <location>
        <begin position="6"/>
        <end position="66"/>
    </location>
</feature>
<dbReference type="InterPro" id="IPR041479">
    <property type="entry name" value="TetR_CgmR_C"/>
</dbReference>
<sequence>MGRKRVIDQQAILDAGEAVVARLGAASLTLDAVAAEADISKASVIYDFKTKQNLIEAIVERAFRRDREHHAAVEADLASSNSLAIRGRIKVAEEPPPEHFKPVALGLSMALTLDPALRARMQKSQAETISRIIETASSPRGALLAYLALEGLKFLEYLDFHHFASSDRSRIISEIDWLVTATPDDKAGS</sequence>
<feature type="DNA-binding region" description="H-T-H motif" evidence="2">
    <location>
        <begin position="29"/>
        <end position="48"/>
    </location>
</feature>